<evidence type="ECO:0000256" key="6">
    <source>
        <dbReference type="ARBA" id="ARBA00022619"/>
    </source>
</evidence>
<feature type="repeat" description="Lumazine-binding" evidence="9">
    <location>
        <begin position="98"/>
        <end position="197"/>
    </location>
</feature>
<dbReference type="PANTHER" id="PTHR21098">
    <property type="entry name" value="RIBOFLAVIN SYNTHASE ALPHA CHAIN"/>
    <property type="match status" value="1"/>
</dbReference>
<evidence type="ECO:0000256" key="9">
    <source>
        <dbReference type="PROSITE-ProRule" id="PRU00524"/>
    </source>
</evidence>
<feature type="repeat" description="Lumazine-binding" evidence="9">
    <location>
        <begin position="1"/>
        <end position="97"/>
    </location>
</feature>
<dbReference type="PANTHER" id="PTHR21098:SF12">
    <property type="entry name" value="RIBOFLAVIN SYNTHASE"/>
    <property type="match status" value="1"/>
</dbReference>
<dbReference type="PIRSF" id="PIRSF000498">
    <property type="entry name" value="Riboflavin_syn_A"/>
    <property type="match status" value="1"/>
</dbReference>
<dbReference type="GO" id="GO:0009231">
    <property type="term" value="P:riboflavin biosynthetic process"/>
    <property type="evidence" value="ECO:0007669"/>
    <property type="project" value="UniProtKB-KW"/>
</dbReference>
<evidence type="ECO:0000313" key="12">
    <source>
        <dbReference type="Proteomes" id="UP000001303"/>
    </source>
</evidence>
<evidence type="ECO:0000256" key="5">
    <source>
        <dbReference type="ARBA" id="ARBA00013950"/>
    </source>
</evidence>
<gene>
    <name evidence="11" type="primary">ribE</name>
    <name evidence="11" type="ordered locus">ZICARI_010</name>
</gene>
<reference key="2">
    <citation type="submission" date="2010-08" db="EMBL/GenBank/DDBJ databases">
        <title>Functional convergence in reduced genomes of bacterial symbionts spanning 200 million years of evolution.</title>
        <authorList>
            <person name="McCutcheon J.P."/>
            <person name="Moran N.A."/>
        </authorList>
    </citation>
    <scope>NUCLEOTIDE SEQUENCE</scope>
    <source>
        <strain>CARI</strain>
    </source>
</reference>
<evidence type="ECO:0000256" key="1">
    <source>
        <dbReference type="ARBA" id="ARBA00000968"/>
    </source>
</evidence>
<name>E0TIL4_ZINIC</name>
<comment type="catalytic activity">
    <reaction evidence="1">
        <text>2 6,7-dimethyl-8-(1-D-ribityl)lumazine + H(+) = 5-amino-6-(D-ribitylamino)uracil + riboflavin</text>
        <dbReference type="Rhea" id="RHEA:20772"/>
        <dbReference type="ChEBI" id="CHEBI:15378"/>
        <dbReference type="ChEBI" id="CHEBI:15934"/>
        <dbReference type="ChEBI" id="CHEBI:57986"/>
        <dbReference type="ChEBI" id="CHEBI:58201"/>
        <dbReference type="EC" id="2.5.1.9"/>
    </reaction>
</comment>
<keyword evidence="7" id="KW-0808">Transferase</keyword>
<dbReference type="InterPro" id="IPR001783">
    <property type="entry name" value="Lumazine-bd"/>
</dbReference>
<accession>E0TIL4</accession>
<keyword evidence="6" id="KW-0686">Riboflavin biosynthesis</keyword>
<dbReference type="Pfam" id="PF00677">
    <property type="entry name" value="Lum_binding"/>
    <property type="match status" value="2"/>
</dbReference>
<feature type="domain" description="Lumazine-binding" evidence="10">
    <location>
        <begin position="98"/>
        <end position="197"/>
    </location>
</feature>
<protein>
    <recommendedName>
        <fullName evidence="5">Riboflavin synthase</fullName>
        <ecNumber evidence="4">2.5.1.9</ecNumber>
    </recommendedName>
</protein>
<dbReference type="KEGG" id="zin:ZICARI_010"/>
<feature type="domain" description="Lumazine-binding" evidence="10">
    <location>
        <begin position="1"/>
        <end position="97"/>
    </location>
</feature>
<dbReference type="AlphaFoldDB" id="E0TIL4"/>
<proteinExistence type="predicted"/>
<dbReference type="Gene3D" id="2.40.30.20">
    <property type="match status" value="2"/>
</dbReference>
<evidence type="ECO:0000313" key="11">
    <source>
        <dbReference type="EMBL" id="ADM89641.1"/>
    </source>
</evidence>
<dbReference type="NCBIfam" id="NF006767">
    <property type="entry name" value="PRK09289.1"/>
    <property type="match status" value="1"/>
</dbReference>
<evidence type="ECO:0000256" key="2">
    <source>
        <dbReference type="ARBA" id="ARBA00002803"/>
    </source>
</evidence>
<dbReference type="STRING" id="871271.ZICARI_010"/>
<dbReference type="Proteomes" id="UP000001303">
    <property type="component" value="Chromosome"/>
</dbReference>
<dbReference type="InterPro" id="IPR026017">
    <property type="entry name" value="Lumazine-bd_dom"/>
</dbReference>
<dbReference type="InterPro" id="IPR023366">
    <property type="entry name" value="ATP_synth_asu-like_sf"/>
</dbReference>
<dbReference type="InterPro" id="IPR017938">
    <property type="entry name" value="Riboflavin_synthase-like_b-brl"/>
</dbReference>
<evidence type="ECO:0000259" key="10">
    <source>
        <dbReference type="PROSITE" id="PS51177"/>
    </source>
</evidence>
<evidence type="ECO:0000256" key="7">
    <source>
        <dbReference type="ARBA" id="ARBA00022679"/>
    </source>
</evidence>
<dbReference type="GO" id="GO:0004746">
    <property type="term" value="F:riboflavin synthase activity"/>
    <property type="evidence" value="ECO:0007669"/>
    <property type="project" value="UniProtKB-EC"/>
</dbReference>
<dbReference type="SUPFAM" id="SSF63380">
    <property type="entry name" value="Riboflavin synthase domain-like"/>
    <property type="match status" value="2"/>
</dbReference>
<comment type="function">
    <text evidence="2">Catalyzes the dismutation of two molecules of 6,7-dimethyl-8-ribityllumazine, resulting in the formation of riboflavin and 5-amino-6-(D-ribitylamino)uracil.</text>
</comment>
<dbReference type="EC" id="2.5.1.9" evidence="4"/>
<comment type="pathway">
    <text evidence="3">Cofactor biosynthesis; riboflavin biosynthesis; riboflavin from 2-hydroxy-3-oxobutyl phosphate and 5-amino-6-(D-ribitylamino)uracil: step 2/2.</text>
</comment>
<evidence type="ECO:0000256" key="3">
    <source>
        <dbReference type="ARBA" id="ARBA00004887"/>
    </source>
</evidence>
<dbReference type="PROSITE" id="PS51177">
    <property type="entry name" value="LUMAZINE_BIND"/>
    <property type="match status" value="2"/>
</dbReference>
<evidence type="ECO:0000256" key="4">
    <source>
        <dbReference type="ARBA" id="ARBA00012827"/>
    </source>
</evidence>
<dbReference type="EMBL" id="CP002161">
    <property type="protein sequence ID" value="ADM89641.1"/>
    <property type="molecule type" value="Genomic_DNA"/>
</dbReference>
<keyword evidence="12" id="KW-1185">Reference proteome</keyword>
<dbReference type="HOGENOM" id="CLU_034388_2_2_4"/>
<reference evidence="11 12" key="1">
    <citation type="journal article" date="2010" name="Genome Biol. Evol.">
        <title>Functional convergence in reduced genomes of bacterial symbionts spanning 200 My of evolution.</title>
        <authorList>
            <person name="McCutcheon J.P."/>
            <person name="Moran N.A."/>
        </authorList>
    </citation>
    <scope>NUCLEOTIDE SEQUENCE [LARGE SCALE GENOMIC DNA]</scope>
    <source>
        <strain evidence="11 12">CARI</strain>
    </source>
</reference>
<sequence>MFSGIINYIFKIRKIKKYKNKKEYRIKLKINKKIKKKCKRGDSICLNGICTTILSIKKNNLFINISKETLKYVVNFKINNYINFENSLKIKNYINGHIIYGHINTIGKIINIKKNKKSHIIIFKISKYFNKIKKKNSISINGISLTINNIEFSNKYIFFTINIINFTFKNTNLKFLKLLDKVNIEFDILINNLNNIIINEKKRRNIKN</sequence>
<organism evidence="11 12">
    <name type="scientific">Zinderia insecticola (strain CARI)</name>
    <dbReference type="NCBI Taxonomy" id="871271"/>
    <lineage>
        <taxon>Bacteria</taxon>
        <taxon>Pseudomonadati</taxon>
        <taxon>Pseudomonadota</taxon>
        <taxon>Betaproteobacteria</taxon>
        <taxon>Burkholderiales</taxon>
        <taxon>Oxalobacteraceae</taxon>
        <taxon>Candidatus Zinderia</taxon>
    </lineage>
</organism>
<evidence type="ECO:0000256" key="8">
    <source>
        <dbReference type="ARBA" id="ARBA00022737"/>
    </source>
</evidence>
<keyword evidence="8" id="KW-0677">Repeat</keyword>